<dbReference type="SUPFAM" id="SSF50630">
    <property type="entry name" value="Acid proteases"/>
    <property type="match status" value="1"/>
</dbReference>
<organism evidence="2 3">
    <name type="scientific">Ideonella lacteola</name>
    <dbReference type="NCBI Taxonomy" id="2984193"/>
    <lineage>
        <taxon>Bacteria</taxon>
        <taxon>Pseudomonadati</taxon>
        <taxon>Pseudomonadota</taxon>
        <taxon>Betaproteobacteria</taxon>
        <taxon>Burkholderiales</taxon>
        <taxon>Sphaerotilaceae</taxon>
        <taxon>Ideonella</taxon>
    </lineage>
</organism>
<dbReference type="RefSeq" id="WP_341428581.1">
    <property type="nucleotide sequence ID" value="NZ_JBBUTG010000025.1"/>
</dbReference>
<dbReference type="InterPro" id="IPR034122">
    <property type="entry name" value="Retropepsin-like_bacterial"/>
</dbReference>
<dbReference type="EMBL" id="JBBUTG010000025">
    <property type="protein sequence ID" value="MEK8034154.1"/>
    <property type="molecule type" value="Genomic_DNA"/>
</dbReference>
<sequence length="223" mass="23007">MPPLPRRRLLLSATAAVLGPWLVSPARAQSVVLSGTLGSSKAILIIDGQMRTVGVGQTMGGVTLRSLGNDEAVVLIDGKPFALRLGASPVSLGGGGGGGGGGREIVLPVGPGGHFMANGTINGKSANFMVDTGATTIAMGAADAQRLGLRYDGGRRGMANTAGGNVPMYEVNLNSVRIGDVEVYNLSAGVVQANMPYILLGNNYLSRFNMRRDGDTMRLEKKP</sequence>
<comment type="caution">
    <text evidence="2">The sequence shown here is derived from an EMBL/GenBank/DDBJ whole genome shotgun (WGS) entry which is preliminary data.</text>
</comment>
<dbReference type="NCBIfam" id="TIGR02281">
    <property type="entry name" value="clan_AA_DTGA"/>
    <property type="match status" value="1"/>
</dbReference>
<dbReference type="CDD" id="cd05483">
    <property type="entry name" value="retropepsin_like_bacteria"/>
    <property type="match status" value="1"/>
</dbReference>
<evidence type="ECO:0000256" key="1">
    <source>
        <dbReference type="SAM" id="SignalP"/>
    </source>
</evidence>
<dbReference type="Gene3D" id="2.40.70.10">
    <property type="entry name" value="Acid Proteases"/>
    <property type="match status" value="1"/>
</dbReference>
<protein>
    <submittedName>
        <fullName evidence="2">Retropepsin-like aspartic protease</fullName>
    </submittedName>
</protein>
<dbReference type="Pfam" id="PF13975">
    <property type="entry name" value="gag-asp_proteas"/>
    <property type="match status" value="1"/>
</dbReference>
<dbReference type="Proteomes" id="UP001371218">
    <property type="component" value="Unassembled WGS sequence"/>
</dbReference>
<dbReference type="InterPro" id="IPR001969">
    <property type="entry name" value="Aspartic_peptidase_AS"/>
</dbReference>
<dbReference type="InterPro" id="IPR021109">
    <property type="entry name" value="Peptidase_aspartic_dom_sf"/>
</dbReference>
<keyword evidence="1" id="KW-0732">Signal</keyword>
<evidence type="ECO:0000313" key="3">
    <source>
        <dbReference type="Proteomes" id="UP001371218"/>
    </source>
</evidence>
<gene>
    <name evidence="2" type="ORF">AACH06_25290</name>
</gene>
<dbReference type="PROSITE" id="PS51318">
    <property type="entry name" value="TAT"/>
    <property type="match status" value="1"/>
</dbReference>
<reference evidence="2 3" key="1">
    <citation type="submission" date="2024-04" db="EMBL/GenBank/DDBJ databases">
        <title>Novel species of the genus Ideonella isolated from streams.</title>
        <authorList>
            <person name="Lu H."/>
        </authorList>
    </citation>
    <scope>NUCLEOTIDE SEQUENCE [LARGE SCALE GENOMIC DNA]</scope>
    <source>
        <strain evidence="2 3">DXS29W</strain>
    </source>
</reference>
<keyword evidence="3" id="KW-1185">Reference proteome</keyword>
<accession>A0ABU9BYG9</accession>
<feature type="signal peptide" evidence="1">
    <location>
        <begin position="1"/>
        <end position="28"/>
    </location>
</feature>
<name>A0ABU9BYG9_9BURK</name>
<dbReference type="PROSITE" id="PS00141">
    <property type="entry name" value="ASP_PROTEASE"/>
    <property type="match status" value="1"/>
</dbReference>
<dbReference type="InterPro" id="IPR006311">
    <property type="entry name" value="TAT_signal"/>
</dbReference>
<dbReference type="InterPro" id="IPR011969">
    <property type="entry name" value="Clan_AA_Asp_peptidase_C"/>
</dbReference>
<feature type="chain" id="PRO_5045649047" evidence="1">
    <location>
        <begin position="29"/>
        <end position="223"/>
    </location>
</feature>
<evidence type="ECO:0000313" key="2">
    <source>
        <dbReference type="EMBL" id="MEK8034154.1"/>
    </source>
</evidence>
<proteinExistence type="predicted"/>